<dbReference type="OrthoDB" id="448606at2759"/>
<comment type="caution">
    <text evidence="2">The sequence shown here is derived from an EMBL/GenBank/DDBJ whole genome shotgun (WGS) entry which is preliminary data.</text>
</comment>
<feature type="domain" description="Apple" evidence="1">
    <location>
        <begin position="143"/>
        <end position="207"/>
    </location>
</feature>
<dbReference type="AlphaFoldDB" id="A0A9P1GHE8"/>
<reference evidence="3 4" key="2">
    <citation type="submission" date="2024-05" db="EMBL/GenBank/DDBJ databases">
        <authorList>
            <person name="Chen Y."/>
            <person name="Shah S."/>
            <person name="Dougan E. K."/>
            <person name="Thang M."/>
            <person name="Chan C."/>
        </authorList>
    </citation>
    <scope>NUCLEOTIDE SEQUENCE [LARGE SCALE GENOMIC DNA]</scope>
</reference>
<dbReference type="PROSITE" id="PS50948">
    <property type="entry name" value="PAN"/>
    <property type="match status" value="1"/>
</dbReference>
<dbReference type="EMBL" id="CAMXCT010006179">
    <property type="protein sequence ID" value="CAI4014096.1"/>
    <property type="molecule type" value="Genomic_DNA"/>
</dbReference>
<dbReference type="InterPro" id="IPR003609">
    <property type="entry name" value="Pan_app"/>
</dbReference>
<evidence type="ECO:0000259" key="1">
    <source>
        <dbReference type="PROSITE" id="PS50948"/>
    </source>
</evidence>
<dbReference type="EMBL" id="CAMXCT030006179">
    <property type="protein sequence ID" value="CAL4801408.1"/>
    <property type="molecule type" value="Genomic_DNA"/>
</dbReference>
<evidence type="ECO:0000313" key="2">
    <source>
        <dbReference type="EMBL" id="CAI4014096.1"/>
    </source>
</evidence>
<accession>A0A9P1GHE8</accession>
<evidence type="ECO:0000313" key="3">
    <source>
        <dbReference type="EMBL" id="CAL4801408.1"/>
    </source>
</evidence>
<sequence>MFSRFNALLTEALQTRKTPTLRYVDIYTLGASMPEETVQGHGTQILQLWTWQALLGGFCPSSIARPESQVQFDGPLCWKTSVTDLAECKTYSTYTGSSFWQCLNSQPCSLTVVSTQTLATTSTVTTTTMARFEPVDGGVGRACRGSSSSDNSAQYFDVVSVPTLDECKELCTMKQECVGVEYSGGRCELWTRPEGIEASIPLDGFTCLRLVRNLPSSTILSVTTTNTISPYFFPVDGGIDRACRGASSSDNLPSNYYVVGGIYELADCQEACLQAQLCVGIEFSAGRCEVWTRPNGIQASIALGGFTCMRYSMENDAAQKRRLFLAPREHSGYYA</sequence>
<dbReference type="EMBL" id="CAMXCT020006179">
    <property type="protein sequence ID" value="CAL1167471.1"/>
    <property type="molecule type" value="Genomic_DNA"/>
</dbReference>
<reference evidence="2" key="1">
    <citation type="submission" date="2022-10" db="EMBL/GenBank/DDBJ databases">
        <authorList>
            <person name="Chen Y."/>
            <person name="Dougan E. K."/>
            <person name="Chan C."/>
            <person name="Rhodes N."/>
            <person name="Thang M."/>
        </authorList>
    </citation>
    <scope>NUCLEOTIDE SEQUENCE</scope>
</reference>
<protein>
    <submittedName>
        <fullName evidence="3">Cell migration-inducing and hyaluronan-binding protein</fullName>
    </submittedName>
</protein>
<name>A0A9P1GHE8_9DINO</name>
<evidence type="ECO:0000313" key="4">
    <source>
        <dbReference type="Proteomes" id="UP001152797"/>
    </source>
</evidence>
<gene>
    <name evidence="2" type="ORF">C1SCF055_LOCUS39021</name>
</gene>
<dbReference type="Proteomes" id="UP001152797">
    <property type="component" value="Unassembled WGS sequence"/>
</dbReference>
<organism evidence="2">
    <name type="scientific">Cladocopium goreaui</name>
    <dbReference type="NCBI Taxonomy" id="2562237"/>
    <lineage>
        <taxon>Eukaryota</taxon>
        <taxon>Sar</taxon>
        <taxon>Alveolata</taxon>
        <taxon>Dinophyceae</taxon>
        <taxon>Suessiales</taxon>
        <taxon>Symbiodiniaceae</taxon>
        <taxon>Cladocopium</taxon>
    </lineage>
</organism>
<proteinExistence type="predicted"/>
<keyword evidence="4" id="KW-1185">Reference proteome</keyword>